<accession>E6MU25</accession>
<evidence type="ECO:0000313" key="1">
    <source>
        <dbReference type="EMBL" id="EFV64984.1"/>
    </source>
</evidence>
<reference evidence="1 2" key="1">
    <citation type="journal article" date="2011" name="J. Bacteriol.">
        <title>Genome sequence of Neisseria meningitidis serogroup B strain H44/76.</title>
        <authorList>
            <person name="Piet J.R."/>
            <person name="Huis In 't Veld R.A."/>
            <person name="van Schaik B.D."/>
            <person name="van Kampen A.H."/>
            <person name="Baas F."/>
            <person name="van de Beek D."/>
            <person name="Pannekoek Y."/>
            <person name="van der Ende A."/>
        </authorList>
    </citation>
    <scope>NUCLEOTIDE SEQUENCE [LARGE SCALE GENOMIC DNA]</scope>
    <source>
        <strain evidence="1 2">H44/76</strain>
    </source>
</reference>
<sequence>MSSGCRLKTVQTAFCQQSERTGFSLTAVKRQAGKRSPFLNSM</sequence>
<dbReference type="AlphaFoldDB" id="E6MU25"/>
<name>E6MU25_NEIMH</name>
<organism evidence="1 2">
    <name type="scientific">Neisseria meningitidis serogroup B / serotype 15 (strain H44/76)</name>
    <dbReference type="NCBI Taxonomy" id="909420"/>
    <lineage>
        <taxon>Bacteria</taxon>
        <taxon>Pseudomonadati</taxon>
        <taxon>Pseudomonadota</taxon>
        <taxon>Betaproteobacteria</taxon>
        <taxon>Neisseriales</taxon>
        <taxon>Neisseriaceae</taxon>
        <taxon>Neisseria</taxon>
    </lineage>
</organism>
<dbReference type="EMBL" id="AEQZ01000001">
    <property type="protein sequence ID" value="EFV64984.1"/>
    <property type="molecule type" value="Genomic_DNA"/>
</dbReference>
<dbReference type="PATRIC" id="fig|909420.4.peg.62"/>
<comment type="caution">
    <text evidence="1">The sequence shown here is derived from an EMBL/GenBank/DDBJ whole genome shotgun (WGS) entry which is preliminary data.</text>
</comment>
<evidence type="ECO:0000313" key="2">
    <source>
        <dbReference type="Proteomes" id="UP000032707"/>
    </source>
</evidence>
<proteinExistence type="predicted"/>
<protein>
    <submittedName>
        <fullName evidence="1">Uncharacterized protein</fullName>
    </submittedName>
</protein>
<gene>
    <name evidence="1" type="ORF">NMH_0267</name>
</gene>
<dbReference type="Proteomes" id="UP000032707">
    <property type="component" value="Unassembled WGS sequence"/>
</dbReference>